<dbReference type="GO" id="GO:0008270">
    <property type="term" value="F:zinc ion binding"/>
    <property type="evidence" value="ECO:0007669"/>
    <property type="project" value="TreeGrafter"/>
</dbReference>
<protein>
    <submittedName>
        <fullName evidence="9">Fur family transcriptional regulator, zinc uptake regulator</fullName>
    </submittedName>
</protein>
<keyword evidence="6" id="KW-0804">Transcription</keyword>
<dbReference type="PANTHER" id="PTHR33202">
    <property type="entry name" value="ZINC UPTAKE REGULATION PROTEIN"/>
    <property type="match status" value="1"/>
</dbReference>
<dbReference type="AlphaFoldDB" id="A0A1W1Y976"/>
<dbReference type="InterPro" id="IPR002481">
    <property type="entry name" value="FUR"/>
</dbReference>
<dbReference type="InterPro" id="IPR036390">
    <property type="entry name" value="WH_DNA-bd_sf"/>
</dbReference>
<reference evidence="9 10" key="1">
    <citation type="submission" date="2017-04" db="EMBL/GenBank/DDBJ databases">
        <authorList>
            <person name="Afonso C.L."/>
            <person name="Miller P.J."/>
            <person name="Scott M.A."/>
            <person name="Spackman E."/>
            <person name="Goraichik I."/>
            <person name="Dimitrov K.M."/>
            <person name="Suarez D.L."/>
            <person name="Swayne D.E."/>
        </authorList>
    </citation>
    <scope>NUCLEOTIDE SEQUENCE [LARGE SCALE GENOMIC DNA]</scope>
    <source>
        <strain evidence="9 10">DSM 5090</strain>
    </source>
</reference>
<dbReference type="EMBL" id="FWXI01000001">
    <property type="protein sequence ID" value="SMC32695.1"/>
    <property type="molecule type" value="Genomic_DNA"/>
</dbReference>
<evidence type="ECO:0000256" key="1">
    <source>
        <dbReference type="ARBA" id="ARBA00007957"/>
    </source>
</evidence>
<organism evidence="9 10">
    <name type="scientific">Sporomusa malonica</name>
    <dbReference type="NCBI Taxonomy" id="112901"/>
    <lineage>
        <taxon>Bacteria</taxon>
        <taxon>Bacillati</taxon>
        <taxon>Bacillota</taxon>
        <taxon>Negativicutes</taxon>
        <taxon>Selenomonadales</taxon>
        <taxon>Sporomusaceae</taxon>
        <taxon>Sporomusa</taxon>
    </lineage>
</organism>
<evidence type="ECO:0000256" key="5">
    <source>
        <dbReference type="ARBA" id="ARBA00023125"/>
    </source>
</evidence>
<keyword evidence="2" id="KW-0678">Repressor</keyword>
<feature type="binding site" evidence="7">
    <location>
        <position position="93"/>
    </location>
    <ligand>
        <name>Zn(2+)</name>
        <dbReference type="ChEBI" id="CHEBI:29105"/>
    </ligand>
</feature>
<evidence type="ECO:0000313" key="9">
    <source>
        <dbReference type="EMBL" id="SMC32695.1"/>
    </source>
</evidence>
<evidence type="ECO:0000256" key="3">
    <source>
        <dbReference type="ARBA" id="ARBA00022833"/>
    </source>
</evidence>
<evidence type="ECO:0000256" key="2">
    <source>
        <dbReference type="ARBA" id="ARBA00022491"/>
    </source>
</evidence>
<dbReference type="SUPFAM" id="SSF46785">
    <property type="entry name" value="Winged helix' DNA-binding domain"/>
    <property type="match status" value="1"/>
</dbReference>
<dbReference type="Gene3D" id="1.10.10.10">
    <property type="entry name" value="Winged helix-like DNA-binding domain superfamily/Winged helix DNA-binding domain"/>
    <property type="match status" value="1"/>
</dbReference>
<dbReference type="OrthoDB" id="8659436at2"/>
<proteinExistence type="inferred from homology"/>
<dbReference type="InterPro" id="IPR043135">
    <property type="entry name" value="Fur_C"/>
</dbReference>
<dbReference type="STRING" id="112901.SAMN04488500_101136"/>
<feature type="binding site" evidence="7">
    <location>
        <position position="133"/>
    </location>
    <ligand>
        <name>Zn(2+)</name>
        <dbReference type="ChEBI" id="CHEBI:29105"/>
    </ligand>
</feature>
<keyword evidence="5" id="KW-0238">DNA-binding</keyword>
<name>A0A1W1Y976_9FIRM</name>
<feature type="binding site" evidence="8">
    <location>
        <position position="87"/>
    </location>
    <ligand>
        <name>Fe cation</name>
        <dbReference type="ChEBI" id="CHEBI:24875"/>
    </ligand>
</feature>
<evidence type="ECO:0000313" key="10">
    <source>
        <dbReference type="Proteomes" id="UP000192738"/>
    </source>
</evidence>
<keyword evidence="10" id="KW-1185">Reference proteome</keyword>
<feature type="binding site" evidence="7">
    <location>
        <position position="96"/>
    </location>
    <ligand>
        <name>Zn(2+)</name>
        <dbReference type="ChEBI" id="CHEBI:29105"/>
    </ligand>
</feature>
<dbReference type="RefSeq" id="WP_084573666.1">
    <property type="nucleotide sequence ID" value="NZ_CP155572.1"/>
</dbReference>
<evidence type="ECO:0000256" key="7">
    <source>
        <dbReference type="PIRSR" id="PIRSR602481-1"/>
    </source>
</evidence>
<comment type="similarity">
    <text evidence="1">Belongs to the Fur family.</text>
</comment>
<dbReference type="InterPro" id="IPR036388">
    <property type="entry name" value="WH-like_DNA-bd_sf"/>
</dbReference>
<sequence length="140" mass="15833">MEKWIAALRSQGYKVTPQRRVVIEALKQGDKFATAQQVLEAVRQRFPEMSLDTVYRNLSLLVELGLVHEVRTKGRDGNFFEIAVTGHHHHTVCLQCGKAECLDFCPIHEQDLARAEVGGFKITAHSLEFYGYCADCRKVG</sequence>
<keyword evidence="4" id="KW-0805">Transcription regulation</keyword>
<comment type="cofactor">
    <cofactor evidence="7">
        <name>Zn(2+)</name>
        <dbReference type="ChEBI" id="CHEBI:29105"/>
    </cofactor>
    <text evidence="7">Binds 1 zinc ion per subunit.</text>
</comment>
<dbReference type="Gene3D" id="3.30.1490.190">
    <property type="match status" value="1"/>
</dbReference>
<dbReference type="GO" id="GO:0045892">
    <property type="term" value="P:negative regulation of DNA-templated transcription"/>
    <property type="evidence" value="ECO:0007669"/>
    <property type="project" value="TreeGrafter"/>
</dbReference>
<accession>A0A1W1Y976</accession>
<keyword evidence="3 7" id="KW-0862">Zinc</keyword>
<evidence type="ECO:0000256" key="6">
    <source>
        <dbReference type="ARBA" id="ARBA00023163"/>
    </source>
</evidence>
<dbReference type="GO" id="GO:1900376">
    <property type="term" value="P:regulation of secondary metabolite biosynthetic process"/>
    <property type="evidence" value="ECO:0007669"/>
    <property type="project" value="TreeGrafter"/>
</dbReference>
<dbReference type="GO" id="GO:0003700">
    <property type="term" value="F:DNA-binding transcription factor activity"/>
    <property type="evidence" value="ECO:0007669"/>
    <property type="project" value="InterPro"/>
</dbReference>
<gene>
    <name evidence="9" type="ORF">SAMN04488500_101136</name>
</gene>
<keyword evidence="7" id="KW-0479">Metal-binding</keyword>
<keyword evidence="8" id="KW-0408">Iron</keyword>
<dbReference type="PANTHER" id="PTHR33202:SF7">
    <property type="entry name" value="FERRIC UPTAKE REGULATION PROTEIN"/>
    <property type="match status" value="1"/>
</dbReference>
<evidence type="ECO:0000256" key="8">
    <source>
        <dbReference type="PIRSR" id="PIRSR602481-2"/>
    </source>
</evidence>
<dbReference type="GO" id="GO:0000976">
    <property type="term" value="F:transcription cis-regulatory region binding"/>
    <property type="evidence" value="ECO:0007669"/>
    <property type="project" value="TreeGrafter"/>
</dbReference>
<dbReference type="Pfam" id="PF01475">
    <property type="entry name" value="FUR"/>
    <property type="match status" value="1"/>
</dbReference>
<dbReference type="CDD" id="cd07153">
    <property type="entry name" value="Fur_like"/>
    <property type="match status" value="1"/>
</dbReference>
<feature type="binding site" evidence="7">
    <location>
        <position position="136"/>
    </location>
    <ligand>
        <name>Zn(2+)</name>
        <dbReference type="ChEBI" id="CHEBI:29105"/>
    </ligand>
</feature>
<evidence type="ECO:0000256" key="4">
    <source>
        <dbReference type="ARBA" id="ARBA00023015"/>
    </source>
</evidence>
<feature type="binding site" evidence="8">
    <location>
        <position position="125"/>
    </location>
    <ligand>
        <name>Fe cation</name>
        <dbReference type="ChEBI" id="CHEBI:24875"/>
    </ligand>
</feature>
<comment type="cofactor">
    <cofactor evidence="8">
        <name>Mn(2+)</name>
        <dbReference type="ChEBI" id="CHEBI:29035"/>
    </cofactor>
    <cofactor evidence="8">
        <name>Fe(2+)</name>
        <dbReference type="ChEBI" id="CHEBI:29033"/>
    </cofactor>
    <text evidence="8">Binds 1 Mn(2+) or Fe(2+) ion per subunit.</text>
</comment>
<dbReference type="Proteomes" id="UP000192738">
    <property type="component" value="Unassembled WGS sequence"/>
</dbReference>